<evidence type="ECO:0000313" key="5">
    <source>
        <dbReference type="EMBL" id="HFM98055.1"/>
    </source>
</evidence>
<dbReference type="InterPro" id="IPR019734">
    <property type="entry name" value="TPR_rpt"/>
</dbReference>
<keyword evidence="1" id="KW-0677">Repeat</keyword>
<organism evidence="5">
    <name type="scientific">Oscillatoriales cyanobacterium SpSt-418</name>
    <dbReference type="NCBI Taxonomy" id="2282169"/>
    <lineage>
        <taxon>Bacteria</taxon>
        <taxon>Bacillati</taxon>
        <taxon>Cyanobacteriota</taxon>
        <taxon>Cyanophyceae</taxon>
        <taxon>Oscillatoriophycideae</taxon>
        <taxon>Oscillatoriales</taxon>
    </lineage>
</organism>
<sequence>MKIRLSASDHSHNSKPSRQVSSPIRRAGAPLSDDAPLTMPGSLLIGQFDESSQERWLRQQALAMARQNKLDEAIELFDQLIVLYPNMASHYNNRGLLFFQVGRLHLALRDYDQAIALDPQLSQAYNNRANCFAAMDSLEAAVVDYEMALDLNPTNLHARLNLGITFRDLGLYEAAIECFDITLQLSHFHVSDETSKLRVRAQAYAERAKTHHFAGDWNWAVSDYKRGLRVLDSIEQDEKVARLQSQINNWLGMLLQAA</sequence>
<proteinExistence type="predicted"/>
<dbReference type="PANTHER" id="PTHR44858:SF1">
    <property type="entry name" value="UDP-N-ACETYLGLUCOSAMINE--PEPTIDE N-ACETYLGLUCOSAMINYLTRANSFERASE SPINDLY-RELATED"/>
    <property type="match status" value="1"/>
</dbReference>
<feature type="repeat" description="TPR" evidence="3">
    <location>
        <begin position="122"/>
        <end position="155"/>
    </location>
</feature>
<feature type="repeat" description="TPR" evidence="3">
    <location>
        <begin position="88"/>
        <end position="121"/>
    </location>
</feature>
<evidence type="ECO:0000256" key="1">
    <source>
        <dbReference type="ARBA" id="ARBA00022737"/>
    </source>
</evidence>
<keyword evidence="2 3" id="KW-0802">TPR repeat</keyword>
<name>A0A7C3PEV4_9CYAN</name>
<dbReference type="PROSITE" id="PS50005">
    <property type="entry name" value="TPR"/>
    <property type="match status" value="2"/>
</dbReference>
<dbReference type="EMBL" id="DSRU01000142">
    <property type="protein sequence ID" value="HFM98055.1"/>
    <property type="molecule type" value="Genomic_DNA"/>
</dbReference>
<dbReference type="PANTHER" id="PTHR44858">
    <property type="entry name" value="TETRATRICOPEPTIDE REPEAT PROTEIN 6"/>
    <property type="match status" value="1"/>
</dbReference>
<evidence type="ECO:0000256" key="4">
    <source>
        <dbReference type="SAM" id="MobiDB-lite"/>
    </source>
</evidence>
<reference evidence="5" key="1">
    <citation type="journal article" date="2020" name="mSystems">
        <title>Genome- and Community-Level Interaction Insights into Carbon Utilization and Element Cycling Functions of Hydrothermarchaeota in Hydrothermal Sediment.</title>
        <authorList>
            <person name="Zhou Z."/>
            <person name="Liu Y."/>
            <person name="Xu W."/>
            <person name="Pan J."/>
            <person name="Luo Z.H."/>
            <person name="Li M."/>
        </authorList>
    </citation>
    <scope>NUCLEOTIDE SEQUENCE [LARGE SCALE GENOMIC DNA]</scope>
    <source>
        <strain evidence="5">SpSt-418</strain>
    </source>
</reference>
<protein>
    <submittedName>
        <fullName evidence="5">Tetratricopeptide repeat protein</fullName>
    </submittedName>
</protein>
<dbReference type="InterPro" id="IPR050498">
    <property type="entry name" value="Ycf3"/>
</dbReference>
<dbReference type="AlphaFoldDB" id="A0A7C3PEV4"/>
<evidence type="ECO:0000256" key="2">
    <source>
        <dbReference type="ARBA" id="ARBA00022803"/>
    </source>
</evidence>
<accession>A0A7C3PEV4</accession>
<dbReference type="InterPro" id="IPR011990">
    <property type="entry name" value="TPR-like_helical_dom_sf"/>
</dbReference>
<dbReference type="SUPFAM" id="SSF48452">
    <property type="entry name" value="TPR-like"/>
    <property type="match status" value="1"/>
</dbReference>
<dbReference type="Pfam" id="PF13181">
    <property type="entry name" value="TPR_8"/>
    <property type="match status" value="1"/>
</dbReference>
<dbReference type="SMART" id="SM00028">
    <property type="entry name" value="TPR"/>
    <property type="match status" value="5"/>
</dbReference>
<comment type="caution">
    <text evidence="5">The sequence shown here is derived from an EMBL/GenBank/DDBJ whole genome shotgun (WGS) entry which is preliminary data.</text>
</comment>
<dbReference type="Pfam" id="PF13371">
    <property type="entry name" value="TPR_9"/>
    <property type="match status" value="1"/>
</dbReference>
<dbReference type="Gene3D" id="1.25.40.10">
    <property type="entry name" value="Tetratricopeptide repeat domain"/>
    <property type="match status" value="2"/>
</dbReference>
<evidence type="ECO:0000256" key="3">
    <source>
        <dbReference type="PROSITE-ProRule" id="PRU00339"/>
    </source>
</evidence>
<feature type="region of interest" description="Disordered" evidence="4">
    <location>
        <begin position="1"/>
        <end position="35"/>
    </location>
</feature>
<gene>
    <name evidence="5" type="ORF">ENR64_09935</name>
</gene>